<keyword evidence="8 9" id="KW-0472">Membrane</keyword>
<name>A0A6L4WRD3_9BACT</name>
<evidence type="ECO:0000256" key="6">
    <source>
        <dbReference type="ARBA" id="ARBA00022692"/>
    </source>
</evidence>
<dbReference type="InterPro" id="IPR004485">
    <property type="entry name" value="Cobalamin_biosynth_CobD/CbiB"/>
</dbReference>
<evidence type="ECO:0000313" key="13">
    <source>
        <dbReference type="Proteomes" id="UP000472839"/>
    </source>
</evidence>
<comment type="function">
    <text evidence="9">Converts cobyric acid to cobinamide by the addition of aminopropanol on the F carboxylic group.</text>
</comment>
<dbReference type="GO" id="GO:0005886">
    <property type="term" value="C:plasma membrane"/>
    <property type="evidence" value="ECO:0007669"/>
    <property type="project" value="UniProtKB-SubCell"/>
</dbReference>
<dbReference type="Pfam" id="PF03186">
    <property type="entry name" value="CobD_Cbib"/>
    <property type="match status" value="1"/>
</dbReference>
<evidence type="ECO:0000256" key="3">
    <source>
        <dbReference type="ARBA" id="ARBA00006263"/>
    </source>
</evidence>
<comment type="caution">
    <text evidence="10">The sequence shown here is derived from an EMBL/GenBank/DDBJ whole genome shotgun (WGS) entry which is preliminary data.</text>
</comment>
<evidence type="ECO:0000256" key="5">
    <source>
        <dbReference type="ARBA" id="ARBA00022573"/>
    </source>
</evidence>
<reference evidence="12 13" key="1">
    <citation type="submission" date="2019-10" db="EMBL/GenBank/DDBJ databases">
        <title>Poseidonibacter ostreae sp. nov., isolated from the gut of the Ostrea denselamellosa.</title>
        <authorList>
            <person name="Choi A."/>
        </authorList>
    </citation>
    <scope>NUCLEOTIDE SEQUENCE [LARGE SCALE GENOMIC DNA]</scope>
    <source>
        <strain evidence="10 13">SJOD-M-33</strain>
        <strain evidence="11 12">SJOD-M-5</strain>
    </source>
</reference>
<dbReference type="GO" id="GO:0009236">
    <property type="term" value="P:cobalamin biosynthetic process"/>
    <property type="evidence" value="ECO:0007669"/>
    <property type="project" value="UniProtKB-UniRule"/>
</dbReference>
<evidence type="ECO:0000313" key="12">
    <source>
        <dbReference type="Proteomes" id="UP000461010"/>
    </source>
</evidence>
<evidence type="ECO:0000313" key="10">
    <source>
        <dbReference type="EMBL" id="KAB7884786.1"/>
    </source>
</evidence>
<dbReference type="UniPathway" id="UPA00148"/>
<keyword evidence="5 9" id="KW-0169">Cobalamin biosynthesis</keyword>
<proteinExistence type="inferred from homology"/>
<dbReference type="NCBIfam" id="TIGR00380">
    <property type="entry name" value="cobal_cbiB"/>
    <property type="match status" value="1"/>
</dbReference>
<protein>
    <recommendedName>
        <fullName evidence="9">Cobalamin biosynthesis protein CobD</fullName>
    </recommendedName>
</protein>
<evidence type="ECO:0000313" key="11">
    <source>
        <dbReference type="EMBL" id="KAB7891808.1"/>
    </source>
</evidence>
<comment type="similarity">
    <text evidence="3 9">Belongs to the CobD/CbiB family.</text>
</comment>
<comment type="pathway">
    <text evidence="2 9">Cofactor biosynthesis; adenosylcobalamin biosynthesis.</text>
</comment>
<keyword evidence="4 9" id="KW-1003">Cell membrane</keyword>
<dbReference type="EMBL" id="WFKK01000073">
    <property type="protein sequence ID" value="KAB7884786.1"/>
    <property type="molecule type" value="Genomic_DNA"/>
</dbReference>
<evidence type="ECO:0000256" key="2">
    <source>
        <dbReference type="ARBA" id="ARBA00004953"/>
    </source>
</evidence>
<dbReference type="PANTHER" id="PTHR34308">
    <property type="entry name" value="COBALAMIN BIOSYNTHESIS PROTEIN CBIB"/>
    <property type="match status" value="1"/>
</dbReference>
<dbReference type="RefSeq" id="WP_152189239.1">
    <property type="nucleotide sequence ID" value="NZ_WFKI01000009.1"/>
</dbReference>
<comment type="caution">
    <text evidence="9">Lacks conserved residue(s) required for the propagation of feature annotation.</text>
</comment>
<dbReference type="AlphaFoldDB" id="A0A6L4WRD3"/>
<comment type="subcellular location">
    <subcellularLocation>
        <location evidence="1 9">Cell membrane</location>
        <topology evidence="1 9">Multi-pass membrane protein</topology>
    </subcellularLocation>
</comment>
<evidence type="ECO:0000256" key="9">
    <source>
        <dbReference type="HAMAP-Rule" id="MF_00024"/>
    </source>
</evidence>
<dbReference type="PANTHER" id="PTHR34308:SF1">
    <property type="entry name" value="COBALAMIN BIOSYNTHESIS PROTEIN CBIB"/>
    <property type="match status" value="1"/>
</dbReference>
<dbReference type="GO" id="GO:0048472">
    <property type="term" value="F:threonine-phosphate decarboxylase activity"/>
    <property type="evidence" value="ECO:0007669"/>
    <property type="project" value="InterPro"/>
</dbReference>
<feature type="transmembrane region" description="Helical" evidence="9">
    <location>
        <begin position="146"/>
        <end position="167"/>
    </location>
</feature>
<dbReference type="Proteomes" id="UP000472839">
    <property type="component" value="Unassembled WGS sequence"/>
</dbReference>
<evidence type="ECO:0000256" key="1">
    <source>
        <dbReference type="ARBA" id="ARBA00004651"/>
    </source>
</evidence>
<keyword evidence="7 9" id="KW-1133">Transmembrane helix</keyword>
<evidence type="ECO:0000256" key="4">
    <source>
        <dbReference type="ARBA" id="ARBA00022475"/>
    </source>
</evidence>
<evidence type="ECO:0000256" key="8">
    <source>
        <dbReference type="ARBA" id="ARBA00023136"/>
    </source>
</evidence>
<sequence length="298" mass="33512">MFYSIALIAYIIDNIFGEFEKLKFNSPLKHPIIYMGDYISWFQKKFYQDSILRGAILVATLIFIVYLITSVLASFDNIIFQGFLASFTLASKMLYDSVKDVISSEDLNIKKEKISMLVSRDTSDMNNSDINKAAIETYSENLSDGVIAPLFYLLCFGIVGAFIYKAINTLDSMVGYRNQRYEKFGKVSAILDDIVNYIPSRITAVLIAFLFMSKKALFEFYKFGKKHESPNAGLPISAMALSIGLKLGGPTSYFGKVKSKAFFGIGKENIENSDVLKTLSLKYRLDIFIIIVLILGVL</sequence>
<dbReference type="Proteomes" id="UP000461010">
    <property type="component" value="Unassembled WGS sequence"/>
</dbReference>
<evidence type="ECO:0000256" key="7">
    <source>
        <dbReference type="ARBA" id="ARBA00022989"/>
    </source>
</evidence>
<accession>A0A6L4WRD3</accession>
<gene>
    <name evidence="9 10" type="primary">cobD</name>
    <name evidence="11" type="ORF">GBG18_05780</name>
    <name evidence="10" type="ORF">GBG19_15280</name>
</gene>
<feature type="transmembrane region" description="Helical" evidence="9">
    <location>
        <begin position="51"/>
        <end position="72"/>
    </location>
</feature>
<keyword evidence="12" id="KW-1185">Reference proteome</keyword>
<dbReference type="EMBL" id="WFKJ01000012">
    <property type="protein sequence ID" value="KAB7891808.1"/>
    <property type="molecule type" value="Genomic_DNA"/>
</dbReference>
<dbReference type="HAMAP" id="MF_00024">
    <property type="entry name" value="CobD_CbiB"/>
    <property type="match status" value="1"/>
</dbReference>
<dbReference type="GO" id="GO:0015420">
    <property type="term" value="F:ABC-type vitamin B12 transporter activity"/>
    <property type="evidence" value="ECO:0007669"/>
    <property type="project" value="UniProtKB-UniRule"/>
</dbReference>
<keyword evidence="6 9" id="KW-0812">Transmembrane</keyword>
<organism evidence="10 13">
    <name type="scientific">Poseidonibacter ostreae</name>
    <dbReference type="NCBI Taxonomy" id="2654171"/>
    <lineage>
        <taxon>Bacteria</taxon>
        <taxon>Pseudomonadati</taxon>
        <taxon>Campylobacterota</taxon>
        <taxon>Epsilonproteobacteria</taxon>
        <taxon>Campylobacterales</taxon>
        <taxon>Arcobacteraceae</taxon>
        <taxon>Poseidonibacter</taxon>
    </lineage>
</organism>